<keyword evidence="3 6" id="KW-0812">Transmembrane</keyword>
<dbReference type="Proteomes" id="UP000555448">
    <property type="component" value="Unassembled WGS sequence"/>
</dbReference>
<feature type="transmembrane region" description="Helical" evidence="6">
    <location>
        <begin position="16"/>
        <end position="34"/>
    </location>
</feature>
<evidence type="ECO:0000313" key="9">
    <source>
        <dbReference type="EMBL" id="MBB4858030.1"/>
    </source>
</evidence>
<feature type="transmembrane region" description="Helical" evidence="6">
    <location>
        <begin position="244"/>
        <end position="267"/>
    </location>
</feature>
<feature type="transmembrane region" description="Helical" evidence="6">
    <location>
        <begin position="129"/>
        <end position="151"/>
    </location>
</feature>
<dbReference type="Gene3D" id="3.30.70.270">
    <property type="match status" value="1"/>
</dbReference>
<evidence type="ECO:0000256" key="2">
    <source>
        <dbReference type="ARBA" id="ARBA00022475"/>
    </source>
</evidence>
<dbReference type="CDD" id="cd01949">
    <property type="entry name" value="GGDEF"/>
    <property type="match status" value="1"/>
</dbReference>
<evidence type="ECO:0000256" key="6">
    <source>
        <dbReference type="SAM" id="Phobius"/>
    </source>
</evidence>
<dbReference type="PANTHER" id="PTHR44757">
    <property type="entry name" value="DIGUANYLATE CYCLASE DGCP"/>
    <property type="match status" value="1"/>
</dbReference>
<dbReference type="NCBIfam" id="TIGR00254">
    <property type="entry name" value="GGDEF"/>
    <property type="match status" value="1"/>
</dbReference>
<feature type="domain" description="PAS" evidence="7">
    <location>
        <begin position="310"/>
        <end position="354"/>
    </location>
</feature>
<evidence type="ECO:0000259" key="8">
    <source>
        <dbReference type="PROSITE" id="PS50887"/>
    </source>
</evidence>
<feature type="transmembrane region" description="Helical" evidence="6">
    <location>
        <begin position="202"/>
        <end position="224"/>
    </location>
</feature>
<dbReference type="GO" id="GO:0005886">
    <property type="term" value="C:plasma membrane"/>
    <property type="evidence" value="ECO:0007669"/>
    <property type="project" value="UniProtKB-SubCell"/>
</dbReference>
<dbReference type="InterPro" id="IPR013656">
    <property type="entry name" value="PAS_4"/>
</dbReference>
<feature type="transmembrane region" description="Helical" evidence="6">
    <location>
        <begin position="163"/>
        <end position="182"/>
    </location>
</feature>
<dbReference type="PANTHER" id="PTHR44757:SF2">
    <property type="entry name" value="BIOFILM ARCHITECTURE MAINTENANCE PROTEIN MBAA"/>
    <property type="match status" value="1"/>
</dbReference>
<evidence type="ECO:0000313" key="10">
    <source>
        <dbReference type="Proteomes" id="UP000555448"/>
    </source>
</evidence>
<evidence type="ECO:0000256" key="4">
    <source>
        <dbReference type="ARBA" id="ARBA00022989"/>
    </source>
</evidence>
<dbReference type="InterPro" id="IPR043128">
    <property type="entry name" value="Rev_trsase/Diguanyl_cyclase"/>
</dbReference>
<evidence type="ECO:0000259" key="7">
    <source>
        <dbReference type="PROSITE" id="PS50112"/>
    </source>
</evidence>
<dbReference type="Pfam" id="PF08448">
    <property type="entry name" value="PAS_4"/>
    <property type="match status" value="1"/>
</dbReference>
<dbReference type="SUPFAM" id="SSF55785">
    <property type="entry name" value="PYP-like sensor domain (PAS domain)"/>
    <property type="match status" value="1"/>
</dbReference>
<dbReference type="FunFam" id="3.30.70.270:FF:000001">
    <property type="entry name" value="Diguanylate cyclase domain protein"/>
    <property type="match status" value="1"/>
</dbReference>
<keyword evidence="10" id="KW-1185">Reference proteome</keyword>
<dbReference type="InterPro" id="IPR000160">
    <property type="entry name" value="GGDEF_dom"/>
</dbReference>
<reference evidence="9 10" key="1">
    <citation type="submission" date="2020-08" db="EMBL/GenBank/DDBJ databases">
        <title>Functional genomics of gut bacteria from endangered species of beetles.</title>
        <authorList>
            <person name="Carlos-Shanley C."/>
        </authorList>
    </citation>
    <scope>NUCLEOTIDE SEQUENCE [LARGE SCALE GENOMIC DNA]</scope>
    <source>
        <strain evidence="9 10">S00245</strain>
    </source>
</reference>
<feature type="domain" description="GGDEF" evidence="8">
    <location>
        <begin position="461"/>
        <end position="592"/>
    </location>
</feature>
<name>A0A7W7K8P1_9SPHN</name>
<dbReference type="Pfam" id="PF05231">
    <property type="entry name" value="MASE1"/>
    <property type="match status" value="1"/>
</dbReference>
<proteinExistence type="predicted"/>
<dbReference type="PROSITE" id="PS50887">
    <property type="entry name" value="GGDEF"/>
    <property type="match status" value="1"/>
</dbReference>
<keyword evidence="2" id="KW-1003">Cell membrane</keyword>
<feature type="transmembrane region" description="Helical" evidence="6">
    <location>
        <begin position="88"/>
        <end position="109"/>
    </location>
</feature>
<evidence type="ECO:0000256" key="3">
    <source>
        <dbReference type="ARBA" id="ARBA00022692"/>
    </source>
</evidence>
<dbReference type="AlphaFoldDB" id="A0A7W7K8P1"/>
<dbReference type="Pfam" id="PF00990">
    <property type="entry name" value="GGDEF"/>
    <property type="match status" value="1"/>
</dbReference>
<dbReference type="SMART" id="SM00267">
    <property type="entry name" value="GGDEF"/>
    <property type="match status" value="1"/>
</dbReference>
<dbReference type="InterPro" id="IPR000014">
    <property type="entry name" value="PAS"/>
</dbReference>
<comment type="subcellular location">
    <subcellularLocation>
        <location evidence="1">Cell membrane</location>
        <topology evidence="1">Multi-pass membrane protein</topology>
    </subcellularLocation>
</comment>
<sequence>MKGKADQGRSKSETGIRLGLIAALGYCLLATVTIEVSSSGHEHATVWPADALILALLLKSPRSAWPTILLCGWMGNLLANVIGRGPSAGVVLYGAINMAQALVAACLIVRSLSNRRDFLGDTKASGQFLLFAGLLAPGLGAGAGSLVSLVAYDVPFGESFLRWFASNAIGLLIGTPIMLAILDGSYGRCFGAKTALQRSETLALITAHGLLTAAVFSQTSYPLLFLPLSSLLLVAFRLGRLGTFAGVAIVACAGATATYLGIGPVALITEGPVFQSLYFQIYIGVILCTALPVAATVSSRADALVELAEHRKALQQILANAPEGILSFDETGTCRWADGRLKELTGVEPYAFVGCTLKEVASLTSRALLQFADEAVHDAGRAITCDFSPDCTPERTLEASVGIVSQGERRTGMVITMRDISARKSREAAITRMAETDDLTRVLNRKGFRTRLSEALDNSDGPLTLALIDVDRFKSINDTFGHAVGDRVLEAVAQRLQAGTRNTDYVGRLGGDEFAILFGCDVATAQAACERIAEHLRVALEVDANGSRVVASISCGVAQRQPGMTRSHLFDAADTALYEVKRAGRDGVRVAA</sequence>
<dbReference type="InterPro" id="IPR029787">
    <property type="entry name" value="Nucleotide_cyclase"/>
</dbReference>
<dbReference type="InterPro" id="IPR052155">
    <property type="entry name" value="Biofilm_reg_signaling"/>
</dbReference>
<dbReference type="GO" id="GO:0003824">
    <property type="term" value="F:catalytic activity"/>
    <property type="evidence" value="ECO:0007669"/>
    <property type="project" value="UniProtKB-ARBA"/>
</dbReference>
<dbReference type="InterPro" id="IPR007895">
    <property type="entry name" value="MASE1"/>
</dbReference>
<dbReference type="Gene3D" id="3.30.450.20">
    <property type="entry name" value="PAS domain"/>
    <property type="match status" value="1"/>
</dbReference>
<keyword evidence="4 6" id="KW-1133">Transmembrane helix</keyword>
<evidence type="ECO:0000256" key="1">
    <source>
        <dbReference type="ARBA" id="ARBA00004651"/>
    </source>
</evidence>
<accession>A0A7W7K8P1</accession>
<feature type="transmembrane region" description="Helical" evidence="6">
    <location>
        <begin position="279"/>
        <end position="297"/>
    </location>
</feature>
<organism evidence="9 10">
    <name type="scientific">Novosphingobium chloroacetimidivorans</name>
    <dbReference type="NCBI Taxonomy" id="1428314"/>
    <lineage>
        <taxon>Bacteria</taxon>
        <taxon>Pseudomonadati</taxon>
        <taxon>Pseudomonadota</taxon>
        <taxon>Alphaproteobacteria</taxon>
        <taxon>Sphingomonadales</taxon>
        <taxon>Sphingomonadaceae</taxon>
        <taxon>Novosphingobium</taxon>
    </lineage>
</organism>
<dbReference type="InterPro" id="IPR035965">
    <property type="entry name" value="PAS-like_dom_sf"/>
</dbReference>
<protein>
    <submittedName>
        <fullName evidence="9">Diguanylate cyclase (GGDEF)-like protein/PAS domain S-box-containing protein</fullName>
    </submittedName>
</protein>
<comment type="caution">
    <text evidence="9">The sequence shown here is derived from an EMBL/GenBank/DDBJ whole genome shotgun (WGS) entry which is preliminary data.</text>
</comment>
<dbReference type="PROSITE" id="PS50112">
    <property type="entry name" value="PAS"/>
    <property type="match status" value="1"/>
</dbReference>
<dbReference type="EMBL" id="JACHLR010000004">
    <property type="protein sequence ID" value="MBB4858030.1"/>
    <property type="molecule type" value="Genomic_DNA"/>
</dbReference>
<gene>
    <name evidence="9" type="ORF">HNO88_001344</name>
</gene>
<evidence type="ECO:0000256" key="5">
    <source>
        <dbReference type="ARBA" id="ARBA00023136"/>
    </source>
</evidence>
<dbReference type="RefSeq" id="WP_184243321.1">
    <property type="nucleotide sequence ID" value="NZ_JACHLR010000004.1"/>
</dbReference>
<keyword evidence="5 6" id="KW-0472">Membrane</keyword>
<dbReference type="SUPFAM" id="SSF55073">
    <property type="entry name" value="Nucleotide cyclase"/>
    <property type="match status" value="1"/>
</dbReference>